<feature type="transmembrane region" description="Helical" evidence="2">
    <location>
        <begin position="73"/>
        <end position="94"/>
    </location>
</feature>
<feature type="compositionally biased region" description="Acidic residues" evidence="1">
    <location>
        <begin position="1373"/>
        <end position="1383"/>
    </location>
</feature>
<evidence type="ECO:0000313" key="5">
    <source>
        <dbReference type="Proteomes" id="UP000410049"/>
    </source>
</evidence>
<reference evidence="4 5" key="1">
    <citation type="journal article" date="2019" name="Syst. Appl. Microbiol.">
        <title>Characterization of Bifidobacterium species in feaces of the Egyptian fruit bat: Description of B. vespertilionis sp. nov. and B. rousetti sp. nov.</title>
        <authorList>
            <person name="Modesto M."/>
            <person name="Satti M."/>
            <person name="Watanabe K."/>
            <person name="Puglisi E."/>
            <person name="Morelli L."/>
            <person name="Huang C.-H."/>
            <person name="Liou J.-S."/>
            <person name="Miyashita M."/>
            <person name="Tamura T."/>
            <person name="Saito S."/>
            <person name="Mori K."/>
            <person name="Huang L."/>
            <person name="Sciavilla P."/>
            <person name="Sandri C."/>
            <person name="Spiezio C."/>
            <person name="Vitali F."/>
            <person name="Cavalieri D."/>
            <person name="Perpetuini G."/>
            <person name="Tofalo R."/>
            <person name="Bonetti A."/>
            <person name="Arita M."/>
            <person name="Mattarelli P."/>
        </authorList>
    </citation>
    <scope>NUCLEOTIDE SEQUENCE [LARGE SCALE GENOMIC DNA]</scope>
    <source>
        <strain evidence="4 5">RST17</strain>
    </source>
</reference>
<evidence type="ECO:0000256" key="2">
    <source>
        <dbReference type="SAM" id="Phobius"/>
    </source>
</evidence>
<comment type="caution">
    <text evidence="4">The sequence shown here is derived from an EMBL/GenBank/DDBJ whole genome shotgun (WGS) entry which is preliminary data.</text>
</comment>
<dbReference type="PANTHER" id="PTHR42736:SF1">
    <property type="entry name" value="PROTEIN-GLUTAMINE GAMMA-GLUTAMYLTRANSFERASE"/>
    <property type="match status" value="1"/>
</dbReference>
<feature type="compositionally biased region" description="Low complexity" evidence="1">
    <location>
        <begin position="681"/>
        <end position="693"/>
    </location>
</feature>
<keyword evidence="2" id="KW-1133">Transmembrane helix</keyword>
<feature type="transmembrane region" description="Helical" evidence="2">
    <location>
        <begin position="592"/>
        <end position="609"/>
    </location>
</feature>
<feature type="transmembrane region" description="Helical" evidence="2">
    <location>
        <begin position="614"/>
        <end position="633"/>
    </location>
</feature>
<sequence>MRRARHGGPRGRAATRDSEHRTLRPAQPVRSARPIRHGLIRPTVGGLVLFAAVAGACFGGLLLDDRTLMDAAIALTVVFVIALVLTGLQWLGILPIGDARLTRQIEQRDSHGNVVVRLRGDVPERRGWYVTVSTVARWVSPLGLVAARKVVPSDGQTLVLPDGDERGESGIAAVDKRQVGSSQSDHSGGVRAYAPGDPLKLISWRHTAHRGELMTRESSRDVRTTALLVLNTVEVSEEQLDSAVAALLPWASAARNGRTERLVVTDGVQTFEGVDAVERFLAAVRPSGGVNADGQPSHARLRASGSHYAHSEQQSAGDTAAPAARAATIARIAMNGQGPVRVLACDAAADQPLLGALRRTPIADRLTALDPSTPQSSPAYRHIDIAGDRAHASGGIAGIVPVGDMFRRREFADASALAQILALLAFFGVTLKGVSGLIAPTGLWIWFAAALLVVAAVETGVAEGLAAGRTRTHPGRPSTHPVWRCIGYTVLTLIATVVLSVIRLRSVAGDALAHIAAQGTAAGQDGGVSAGAAASSAETTVSSAASAASTAADGPFAALAARWQLFVSVVEDGFNQLNLQLPPLKVTPASDMFLILLVAALAILIRFVLAFRPVWPVMVVLPVAALAADYALVGHIAPLWAIGLVVVALPLALWAARPQRAVAEIRLPRAIRTRTGAPARASKASKTTKTAETAETDNKSPRSPEISQLARRPGFQRSGDSRPPLRRFASRITPPQSMAGGRASLALRTTPVIAALLAAAVTLPLTGPAADLAYRVPLSIGEGGGMFTSNTVNPMIDLKRNIAAGSDDTVFTYRAYRRLYLRLTTLDNFDGDSWGYDREFALDAGLYGSGIQLGRDSDDELTRRQRMVMNPLGAYMAALGYTGYDVALTNSASLEQFMVNTDVRIASLKSRFLPVPGNVSYLDNGVGDDWLLYQDGTVYNRTTGTSPDIEYMAYGSSLNPITGSSGFSQLTPVKAAESSLLDEGSTTADEMTAWYQARRNLADTGLAEIHGDSTNDFLVIKATLNADGSMVGPNGWRLGSGSFSGGGVMLLDGSQATVPTSVVFNDTVVKQFGFGKDDYVLGFGADGNVTIAVPLRDVSTQSSINGDDGEHVSEFYGANMWEGRVVGVLSGMNSGLSAYSMVKGSIAEGNPAAERIKRYVSASDERAHASRYTSVPKDLPANVRAVINQAQAAGVPITGDSYDNQVRVMRWLVEYFTNPDNGFTYSLNAPDGDGRDNLEVVDDFLDPETGHAGYCQHYASALAILGRAMGVPTRIVLGYNAGVEDRDANGYFTVKSKQLHAWVEAYMDGVGWVPFDVTPATVDNGSAKSDSASDSTDASGDSSSTSDGDQSSTETDQSDQNAQSDDAAGADESTNDDSADAADENGTADAAQDAASGATSAGGWRLTLPDIMTWPVWARVLLGLFALALAVGSVWGAPRLWRWARRRRVLRAIARAEAQSGDGPLTDAAWQAVWHEVLNTARPAAKAGPSDTDLEVAAGLAKRYPDQADFIRDAARNAAAARFGGSPEPVTGLTGRFQTFLKRFPR</sequence>
<feature type="region of interest" description="Disordered" evidence="1">
    <location>
        <begin position="1324"/>
        <end position="1402"/>
    </location>
</feature>
<dbReference type="Proteomes" id="UP000410049">
    <property type="component" value="Unassembled WGS sequence"/>
</dbReference>
<organism evidence="4 5">
    <name type="scientific">Bifidobacterium myosotis</name>
    <dbReference type="NCBI Taxonomy" id="1630166"/>
    <lineage>
        <taxon>Bacteria</taxon>
        <taxon>Bacillati</taxon>
        <taxon>Actinomycetota</taxon>
        <taxon>Actinomycetes</taxon>
        <taxon>Bifidobacteriales</taxon>
        <taxon>Bifidobacteriaceae</taxon>
        <taxon>Bifidobacterium</taxon>
    </lineage>
</organism>
<dbReference type="InterPro" id="IPR002931">
    <property type="entry name" value="Transglutaminase-like"/>
</dbReference>
<feature type="region of interest" description="Disordered" evidence="1">
    <location>
        <begin position="675"/>
        <end position="741"/>
    </location>
</feature>
<evidence type="ECO:0000313" key="4">
    <source>
        <dbReference type="EMBL" id="KAA8828443.1"/>
    </source>
</evidence>
<evidence type="ECO:0000256" key="1">
    <source>
        <dbReference type="SAM" id="MobiDB-lite"/>
    </source>
</evidence>
<feature type="transmembrane region" description="Helical" evidence="2">
    <location>
        <begin position="443"/>
        <end position="461"/>
    </location>
</feature>
<dbReference type="Pfam" id="PF11992">
    <property type="entry name" value="TgpA_N"/>
    <property type="match status" value="1"/>
</dbReference>
<keyword evidence="2" id="KW-0472">Membrane</keyword>
<feature type="transmembrane region" description="Helical" evidence="2">
    <location>
        <begin position="639"/>
        <end position="656"/>
    </location>
</feature>
<proteinExistence type="predicted"/>
<dbReference type="InterPro" id="IPR052901">
    <property type="entry name" value="Bact_TGase-like"/>
</dbReference>
<dbReference type="PANTHER" id="PTHR42736">
    <property type="entry name" value="PROTEIN-GLUTAMINE GAMMA-GLUTAMYLTRANSFERASE"/>
    <property type="match status" value="1"/>
</dbReference>
<gene>
    <name evidence="4" type="ORF">EMO91_04610</name>
</gene>
<feature type="transmembrane region" description="Helical" evidence="2">
    <location>
        <begin position="411"/>
        <end position="431"/>
    </location>
</feature>
<keyword evidence="2" id="KW-0812">Transmembrane</keyword>
<dbReference type="Gene3D" id="3.10.620.30">
    <property type="match status" value="1"/>
</dbReference>
<dbReference type="InterPro" id="IPR021878">
    <property type="entry name" value="TgpA_N"/>
</dbReference>
<protein>
    <submittedName>
        <fullName evidence="4">DUF58 domain-containing protein</fullName>
    </submittedName>
</protein>
<dbReference type="Pfam" id="PF01841">
    <property type="entry name" value="Transglut_core"/>
    <property type="match status" value="1"/>
</dbReference>
<feature type="region of interest" description="Disordered" evidence="1">
    <location>
        <begin position="1"/>
        <end position="29"/>
    </location>
</feature>
<dbReference type="InterPro" id="IPR038765">
    <property type="entry name" value="Papain-like_cys_pep_sf"/>
</dbReference>
<feature type="transmembrane region" description="Helical" evidence="2">
    <location>
        <begin position="745"/>
        <end position="765"/>
    </location>
</feature>
<feature type="transmembrane region" description="Helical" evidence="2">
    <location>
        <begin position="1416"/>
        <end position="1438"/>
    </location>
</feature>
<dbReference type="EMBL" id="RZUH01000003">
    <property type="protein sequence ID" value="KAA8828443.1"/>
    <property type="molecule type" value="Genomic_DNA"/>
</dbReference>
<accession>A0A5M9ZMB2</accession>
<feature type="domain" description="Transglutaminase-like" evidence="3">
    <location>
        <begin position="1247"/>
        <end position="1319"/>
    </location>
</feature>
<feature type="compositionally biased region" description="Low complexity" evidence="1">
    <location>
        <begin position="1325"/>
        <end position="1371"/>
    </location>
</feature>
<dbReference type="SUPFAM" id="SSF54001">
    <property type="entry name" value="Cysteine proteinases"/>
    <property type="match status" value="1"/>
</dbReference>
<feature type="transmembrane region" description="Helical" evidence="2">
    <location>
        <begin position="39"/>
        <end position="61"/>
    </location>
</feature>
<name>A0A5M9ZMB2_9BIFI</name>
<feature type="compositionally biased region" description="Low complexity" evidence="1">
    <location>
        <begin position="1387"/>
        <end position="1402"/>
    </location>
</feature>
<evidence type="ECO:0000259" key="3">
    <source>
        <dbReference type="SMART" id="SM00460"/>
    </source>
</evidence>
<feature type="region of interest" description="Disordered" evidence="1">
    <location>
        <begin position="288"/>
        <end position="321"/>
    </location>
</feature>
<feature type="transmembrane region" description="Helical" evidence="2">
    <location>
        <begin position="482"/>
        <end position="502"/>
    </location>
</feature>
<dbReference type="SMART" id="SM00460">
    <property type="entry name" value="TGc"/>
    <property type="match status" value="1"/>
</dbReference>